<gene>
    <name evidence="11" type="ORF">CAPTEDRAFT_221234</name>
</gene>
<proteinExistence type="inferred from homology"/>
<feature type="signal peptide" evidence="9">
    <location>
        <begin position="1"/>
        <end position="29"/>
    </location>
</feature>
<evidence type="ECO:0000256" key="3">
    <source>
        <dbReference type="ARBA" id="ARBA00022454"/>
    </source>
</evidence>
<protein>
    <recommendedName>
        <fullName evidence="10">Centromere protein H C-terminal domain-containing protein</fullName>
    </recommendedName>
</protein>
<name>R7T969_CAPTE</name>
<feature type="coiled-coil region" evidence="8">
    <location>
        <begin position="42"/>
        <end position="96"/>
    </location>
</feature>
<reference evidence="11 13" key="2">
    <citation type="journal article" date="2013" name="Nature">
        <title>Insights into bilaterian evolution from three spiralian genomes.</title>
        <authorList>
            <person name="Simakov O."/>
            <person name="Marletaz F."/>
            <person name="Cho S.J."/>
            <person name="Edsinger-Gonzales E."/>
            <person name="Havlak P."/>
            <person name="Hellsten U."/>
            <person name="Kuo D.H."/>
            <person name="Larsson T."/>
            <person name="Lv J."/>
            <person name="Arendt D."/>
            <person name="Savage R."/>
            <person name="Osoegawa K."/>
            <person name="de Jong P."/>
            <person name="Grimwood J."/>
            <person name="Chapman J.A."/>
            <person name="Shapiro H."/>
            <person name="Aerts A."/>
            <person name="Otillar R.P."/>
            <person name="Terry A.Y."/>
            <person name="Boore J.L."/>
            <person name="Grigoriev I.V."/>
            <person name="Lindberg D.R."/>
            <person name="Seaver E.C."/>
            <person name="Weisblat D.A."/>
            <person name="Putnam N.H."/>
            <person name="Rokhsar D.S."/>
        </authorList>
    </citation>
    <scope>NUCLEOTIDE SEQUENCE</scope>
    <source>
        <strain evidence="11 13">I ESC-2004</strain>
    </source>
</reference>
<evidence type="ECO:0000256" key="1">
    <source>
        <dbReference type="ARBA" id="ARBA00004123"/>
    </source>
</evidence>
<feature type="domain" description="Centromere protein H C-terminal" evidence="10">
    <location>
        <begin position="50"/>
        <end position="251"/>
    </location>
</feature>
<keyword evidence="8" id="KW-0175">Coiled coil</keyword>
<dbReference type="OMA" id="KSHQESW"/>
<evidence type="ECO:0000256" key="2">
    <source>
        <dbReference type="ARBA" id="ARBA00004629"/>
    </source>
</evidence>
<dbReference type="InterPro" id="IPR040034">
    <property type="entry name" value="CENP-H"/>
</dbReference>
<dbReference type="EnsemblMetazoa" id="CapteT221234">
    <property type="protein sequence ID" value="CapteP221234"/>
    <property type="gene ID" value="CapteG221234"/>
</dbReference>
<dbReference type="PANTHER" id="PTHR48122:SF1">
    <property type="entry name" value="CENTROMERE PROTEIN H"/>
    <property type="match status" value="1"/>
</dbReference>
<evidence type="ECO:0000256" key="7">
    <source>
        <dbReference type="ARBA" id="ARBA00025735"/>
    </source>
</evidence>
<evidence type="ECO:0000259" key="10">
    <source>
        <dbReference type="Pfam" id="PF05837"/>
    </source>
</evidence>
<comment type="subcellular location">
    <subcellularLocation>
        <location evidence="2">Chromosome</location>
        <location evidence="2">Centromere</location>
        <location evidence="2">Kinetochore</location>
    </subcellularLocation>
    <subcellularLocation>
        <location evidence="1">Nucleus</location>
    </subcellularLocation>
</comment>
<keyword evidence="4" id="KW-0995">Kinetochore</keyword>
<dbReference type="EMBL" id="KB312277">
    <property type="protein sequence ID" value="ELT87539.1"/>
    <property type="molecule type" value="Genomic_DNA"/>
</dbReference>
<dbReference type="OrthoDB" id="2274804at2759"/>
<dbReference type="STRING" id="283909.R7T969"/>
<feature type="coiled-coil region" evidence="8">
    <location>
        <begin position="151"/>
        <end position="196"/>
    </location>
</feature>
<dbReference type="EMBL" id="AMQN01015837">
    <property type="status" value="NOT_ANNOTATED_CDS"/>
    <property type="molecule type" value="Genomic_DNA"/>
</dbReference>
<dbReference type="AlphaFoldDB" id="R7T969"/>
<evidence type="ECO:0000256" key="4">
    <source>
        <dbReference type="ARBA" id="ARBA00022838"/>
    </source>
</evidence>
<evidence type="ECO:0000313" key="13">
    <source>
        <dbReference type="Proteomes" id="UP000014760"/>
    </source>
</evidence>
<dbReference type="GO" id="GO:0005634">
    <property type="term" value="C:nucleus"/>
    <property type="evidence" value="ECO:0007669"/>
    <property type="project" value="UniProtKB-SubCell"/>
</dbReference>
<accession>R7T969</accession>
<reference evidence="13" key="1">
    <citation type="submission" date="2012-12" db="EMBL/GenBank/DDBJ databases">
        <authorList>
            <person name="Hellsten U."/>
            <person name="Grimwood J."/>
            <person name="Chapman J.A."/>
            <person name="Shapiro H."/>
            <person name="Aerts A."/>
            <person name="Otillar R.P."/>
            <person name="Terry A.Y."/>
            <person name="Boore J.L."/>
            <person name="Simakov O."/>
            <person name="Marletaz F."/>
            <person name="Cho S.-J."/>
            <person name="Edsinger-Gonzales E."/>
            <person name="Havlak P."/>
            <person name="Kuo D.-H."/>
            <person name="Larsson T."/>
            <person name="Lv J."/>
            <person name="Arendt D."/>
            <person name="Savage R."/>
            <person name="Osoegawa K."/>
            <person name="de Jong P."/>
            <person name="Lindberg D.R."/>
            <person name="Seaver E.C."/>
            <person name="Weisblat D.A."/>
            <person name="Putnam N.H."/>
            <person name="Grigoriev I.V."/>
            <person name="Rokhsar D.S."/>
        </authorList>
    </citation>
    <scope>NUCLEOTIDE SEQUENCE</scope>
    <source>
        <strain evidence="13">I ESC-2004</strain>
    </source>
</reference>
<evidence type="ECO:0000256" key="5">
    <source>
        <dbReference type="ARBA" id="ARBA00023242"/>
    </source>
</evidence>
<sequence length="266" mass="30216">MMKINRAKFFFHEAWAILFVRIFAEIMSAEEARDSAEDSSIVDLLQNKKRLLEMQLFELQATVLAAKKDVAPSDNAQAQLDRISSLQQQLQRTNSNAKLSDLIKHRLMTSMALTKILFPGPPEESGDLTPSQNKAEYLSLVDQQSTLSSAVLKIHQNLDSLKTELDQLQRDNLNLVQSNRQLMAELRREKDQQEVETTQNKDSPALARAQEKYDSSLAQLQVCRHMFQGLILGSGVDWAKDKKLRETVLRLGRPISDILTEKSSHK</sequence>
<keyword evidence="5" id="KW-0539">Nucleus</keyword>
<comment type="similarity">
    <text evidence="7">Belongs to the CENP-H/MCM16 family.</text>
</comment>
<feature type="chain" id="PRO_5008786764" description="Centromere protein H C-terminal domain-containing protein" evidence="9">
    <location>
        <begin position="30"/>
        <end position="266"/>
    </location>
</feature>
<evidence type="ECO:0000313" key="11">
    <source>
        <dbReference type="EMBL" id="ELT87539.1"/>
    </source>
</evidence>
<keyword evidence="3" id="KW-0158">Chromosome</keyword>
<keyword evidence="6" id="KW-0137">Centromere</keyword>
<dbReference type="GO" id="GO:0007052">
    <property type="term" value="P:mitotic spindle organization"/>
    <property type="evidence" value="ECO:0007669"/>
    <property type="project" value="TreeGrafter"/>
</dbReference>
<evidence type="ECO:0000313" key="12">
    <source>
        <dbReference type="EnsemblMetazoa" id="CapteP221234"/>
    </source>
</evidence>
<organism evidence="11">
    <name type="scientific">Capitella teleta</name>
    <name type="common">Polychaete worm</name>
    <dbReference type="NCBI Taxonomy" id="283909"/>
    <lineage>
        <taxon>Eukaryota</taxon>
        <taxon>Metazoa</taxon>
        <taxon>Spiralia</taxon>
        <taxon>Lophotrochozoa</taxon>
        <taxon>Annelida</taxon>
        <taxon>Polychaeta</taxon>
        <taxon>Sedentaria</taxon>
        <taxon>Scolecida</taxon>
        <taxon>Capitellidae</taxon>
        <taxon>Capitella</taxon>
    </lineage>
</organism>
<keyword evidence="9" id="KW-0732">Signal</keyword>
<reference evidence="12" key="3">
    <citation type="submission" date="2015-06" db="UniProtKB">
        <authorList>
            <consortium name="EnsemblMetazoa"/>
        </authorList>
    </citation>
    <scope>IDENTIFICATION</scope>
</reference>
<dbReference type="InterPro" id="IPR008426">
    <property type="entry name" value="CENP-H_C"/>
</dbReference>
<evidence type="ECO:0000256" key="6">
    <source>
        <dbReference type="ARBA" id="ARBA00023328"/>
    </source>
</evidence>
<dbReference type="HOGENOM" id="CLU_1031809_0_0_1"/>
<evidence type="ECO:0000256" key="9">
    <source>
        <dbReference type="SAM" id="SignalP"/>
    </source>
</evidence>
<dbReference type="PANTHER" id="PTHR48122">
    <property type="entry name" value="CENTROMERE PROTEIN H"/>
    <property type="match status" value="1"/>
</dbReference>
<dbReference type="GO" id="GO:0007059">
    <property type="term" value="P:chromosome segregation"/>
    <property type="evidence" value="ECO:0007669"/>
    <property type="project" value="TreeGrafter"/>
</dbReference>
<keyword evidence="13" id="KW-1185">Reference proteome</keyword>
<dbReference type="Proteomes" id="UP000014760">
    <property type="component" value="Unassembled WGS sequence"/>
</dbReference>
<dbReference type="GO" id="GO:0043515">
    <property type="term" value="F:kinetochore binding"/>
    <property type="evidence" value="ECO:0007669"/>
    <property type="project" value="TreeGrafter"/>
</dbReference>
<dbReference type="GO" id="GO:0051382">
    <property type="term" value="P:kinetochore assembly"/>
    <property type="evidence" value="ECO:0007669"/>
    <property type="project" value="InterPro"/>
</dbReference>
<evidence type="ECO:0000256" key="8">
    <source>
        <dbReference type="SAM" id="Coils"/>
    </source>
</evidence>
<dbReference type="GO" id="GO:0000776">
    <property type="term" value="C:kinetochore"/>
    <property type="evidence" value="ECO:0007669"/>
    <property type="project" value="UniProtKB-KW"/>
</dbReference>
<dbReference type="Pfam" id="PF05837">
    <property type="entry name" value="CENP-H"/>
    <property type="match status" value="1"/>
</dbReference>